<evidence type="ECO:0000256" key="4">
    <source>
        <dbReference type="ARBA" id="ARBA00023163"/>
    </source>
</evidence>
<sequence length="320" mass="33692">MQQIADALGVSRATVSNALRGTGRVGRELAERIRAEAARSGYVPSHAGRSLRTGKSANIGLVVPDFAMPLFPVFAQAFERAAKRRGMAIMVADSMGAAETQREEIRNIVARGVDGLVVIPLRGSNLADLALPVPMAVVDSAANPLNAASCDHRDGGRQVARHLADLGHRRVVILVSAEESTVSAERQRGMEEVFRIRDVRWKVVALRPDFDSVHDWAMGADMSGDLGGATACAAAYDAAAVGFATAMAARGLRVPQDISVTGFDDLIWGRILSPALTTVRQDLAAIAEQTLAVLADGAAPGRIFPVTLVARGSSGPAPRS</sequence>
<dbReference type="InterPro" id="IPR028082">
    <property type="entry name" value="Peripla_BP_I"/>
</dbReference>
<comment type="caution">
    <text evidence="6">The sequence shown here is derived from an EMBL/GenBank/DDBJ whole genome shotgun (WGS) entry which is preliminary data.</text>
</comment>
<dbReference type="Pfam" id="PF00356">
    <property type="entry name" value="LacI"/>
    <property type="match status" value="1"/>
</dbReference>
<dbReference type="EMBL" id="JBHUGH010000002">
    <property type="protein sequence ID" value="MFD1911029.1"/>
    <property type="molecule type" value="Genomic_DNA"/>
</dbReference>
<keyword evidence="1" id="KW-0678">Repressor</keyword>
<keyword evidence="7" id="KW-1185">Reference proteome</keyword>
<evidence type="ECO:0000259" key="5">
    <source>
        <dbReference type="PROSITE" id="PS50932"/>
    </source>
</evidence>
<dbReference type="Gene3D" id="1.10.260.40">
    <property type="entry name" value="lambda repressor-like DNA-binding domains"/>
    <property type="match status" value="1"/>
</dbReference>
<name>A0ABW4S2J4_9RHOB</name>
<dbReference type="InterPro" id="IPR010982">
    <property type="entry name" value="Lambda_DNA-bd_dom_sf"/>
</dbReference>
<evidence type="ECO:0000313" key="6">
    <source>
        <dbReference type="EMBL" id="MFD1911029.1"/>
    </source>
</evidence>
<dbReference type="PANTHER" id="PTHR30146">
    <property type="entry name" value="LACI-RELATED TRANSCRIPTIONAL REPRESSOR"/>
    <property type="match status" value="1"/>
</dbReference>
<dbReference type="SMART" id="SM00354">
    <property type="entry name" value="HTH_LACI"/>
    <property type="match status" value="1"/>
</dbReference>
<evidence type="ECO:0000313" key="7">
    <source>
        <dbReference type="Proteomes" id="UP001597353"/>
    </source>
</evidence>
<dbReference type="Proteomes" id="UP001597353">
    <property type="component" value="Unassembled WGS sequence"/>
</dbReference>
<dbReference type="CDD" id="cd01392">
    <property type="entry name" value="HTH_LacI"/>
    <property type="match status" value="1"/>
</dbReference>
<dbReference type="InterPro" id="IPR046335">
    <property type="entry name" value="LacI/GalR-like_sensor"/>
</dbReference>
<dbReference type="PANTHER" id="PTHR30146:SF148">
    <property type="entry name" value="HTH-TYPE TRANSCRIPTIONAL REPRESSOR PURR-RELATED"/>
    <property type="match status" value="1"/>
</dbReference>
<dbReference type="SUPFAM" id="SSF53822">
    <property type="entry name" value="Periplasmic binding protein-like I"/>
    <property type="match status" value="1"/>
</dbReference>
<keyword evidence="2" id="KW-0805">Transcription regulation</keyword>
<dbReference type="Gene3D" id="3.40.50.2300">
    <property type="match status" value="2"/>
</dbReference>
<dbReference type="Pfam" id="PF13377">
    <property type="entry name" value="Peripla_BP_3"/>
    <property type="match status" value="1"/>
</dbReference>
<dbReference type="GO" id="GO:0003677">
    <property type="term" value="F:DNA binding"/>
    <property type="evidence" value="ECO:0007669"/>
    <property type="project" value="UniProtKB-KW"/>
</dbReference>
<evidence type="ECO:0000256" key="3">
    <source>
        <dbReference type="ARBA" id="ARBA00023125"/>
    </source>
</evidence>
<reference evidence="7" key="1">
    <citation type="journal article" date="2019" name="Int. J. Syst. Evol. Microbiol.">
        <title>The Global Catalogue of Microorganisms (GCM) 10K type strain sequencing project: providing services to taxonomists for standard genome sequencing and annotation.</title>
        <authorList>
            <consortium name="The Broad Institute Genomics Platform"/>
            <consortium name="The Broad Institute Genome Sequencing Center for Infectious Disease"/>
            <person name="Wu L."/>
            <person name="Ma J."/>
        </authorList>
    </citation>
    <scope>NUCLEOTIDE SEQUENCE [LARGE SCALE GENOMIC DNA]</scope>
    <source>
        <strain evidence="7">CGMCC 4.7242</strain>
    </source>
</reference>
<gene>
    <name evidence="6" type="ORF">ACFSGJ_02225</name>
</gene>
<keyword evidence="3 6" id="KW-0238">DNA-binding</keyword>
<protein>
    <submittedName>
        <fullName evidence="6">LacI family DNA-binding transcriptional regulator</fullName>
    </submittedName>
</protein>
<evidence type="ECO:0000256" key="1">
    <source>
        <dbReference type="ARBA" id="ARBA00022491"/>
    </source>
</evidence>
<dbReference type="PROSITE" id="PS50932">
    <property type="entry name" value="HTH_LACI_2"/>
    <property type="match status" value="1"/>
</dbReference>
<organism evidence="6 7">
    <name type="scientific">Halodurantibacterium flavum</name>
    <dbReference type="NCBI Taxonomy" id="1382802"/>
    <lineage>
        <taxon>Bacteria</taxon>
        <taxon>Pseudomonadati</taxon>
        <taxon>Pseudomonadota</taxon>
        <taxon>Alphaproteobacteria</taxon>
        <taxon>Rhodobacterales</taxon>
        <taxon>Paracoccaceae</taxon>
        <taxon>Halodurantibacterium</taxon>
    </lineage>
</organism>
<dbReference type="SUPFAM" id="SSF47413">
    <property type="entry name" value="lambda repressor-like DNA-binding domains"/>
    <property type="match status" value="1"/>
</dbReference>
<proteinExistence type="predicted"/>
<dbReference type="CDD" id="cd06267">
    <property type="entry name" value="PBP1_LacI_sugar_binding-like"/>
    <property type="match status" value="1"/>
</dbReference>
<keyword evidence="4" id="KW-0804">Transcription</keyword>
<evidence type="ECO:0000256" key="2">
    <source>
        <dbReference type="ARBA" id="ARBA00023015"/>
    </source>
</evidence>
<accession>A0ABW4S2J4</accession>
<feature type="domain" description="HTH lacI-type" evidence="5">
    <location>
        <begin position="1"/>
        <end position="53"/>
    </location>
</feature>
<dbReference type="InterPro" id="IPR000843">
    <property type="entry name" value="HTH_LacI"/>
</dbReference>